<name>A0ABU7J7C2_9GAMM</name>
<gene>
    <name evidence="2" type="ORF">QWY20_13245</name>
</gene>
<feature type="domain" description="Winged helix-turn-helix" evidence="1">
    <location>
        <begin position="13"/>
        <end position="78"/>
    </location>
</feature>
<dbReference type="Proteomes" id="UP001336314">
    <property type="component" value="Unassembled WGS sequence"/>
</dbReference>
<dbReference type="Pfam" id="PF14090">
    <property type="entry name" value="HTH_39"/>
    <property type="match status" value="1"/>
</dbReference>
<protein>
    <submittedName>
        <fullName evidence="2">Helix-turn-helix domain-containing protein</fullName>
    </submittedName>
</protein>
<dbReference type="InterPro" id="IPR055245">
    <property type="entry name" value="HTH_proteobacteria"/>
</dbReference>
<proteinExistence type="predicted"/>
<sequence length="84" mass="9453">MKIKPVCNSYAAQRGRLLQYLQEKGAITTLQARHELAVMHPAGRVKELRDSGHPILTYWAFDVDSAGVRHRQGLYVLQVGGKHD</sequence>
<dbReference type="RefSeq" id="WP_330129491.1">
    <property type="nucleotide sequence ID" value="NZ_JAUHLI010000013.1"/>
</dbReference>
<accession>A0ABU7J7C2</accession>
<comment type="caution">
    <text evidence="2">The sequence shown here is derived from an EMBL/GenBank/DDBJ whole genome shotgun (WGS) entry which is preliminary data.</text>
</comment>
<keyword evidence="3" id="KW-1185">Reference proteome</keyword>
<dbReference type="EMBL" id="JAUHLI010000013">
    <property type="protein sequence ID" value="MEE2002423.1"/>
    <property type="molecule type" value="Genomic_DNA"/>
</dbReference>
<organism evidence="2 3">
    <name type="scientific">Alkalimonas cellulosilytica</name>
    <dbReference type="NCBI Taxonomy" id="3058395"/>
    <lineage>
        <taxon>Bacteria</taxon>
        <taxon>Pseudomonadati</taxon>
        <taxon>Pseudomonadota</taxon>
        <taxon>Gammaproteobacteria</taxon>
        <taxon>Alkalimonas</taxon>
    </lineage>
</organism>
<evidence type="ECO:0000313" key="3">
    <source>
        <dbReference type="Proteomes" id="UP001336314"/>
    </source>
</evidence>
<evidence type="ECO:0000259" key="1">
    <source>
        <dbReference type="Pfam" id="PF14090"/>
    </source>
</evidence>
<reference evidence="2 3" key="1">
    <citation type="submission" date="2023-07" db="EMBL/GenBank/DDBJ databases">
        <title>Alkalimonas sp., MEB108 novel, alkaliphilic bacterium isolated from Lonar Lake, India.</title>
        <authorList>
            <person name="Joshi A."/>
            <person name="Thite S."/>
        </authorList>
    </citation>
    <scope>NUCLEOTIDE SEQUENCE [LARGE SCALE GENOMIC DNA]</scope>
    <source>
        <strain evidence="2 3">MEB108</strain>
    </source>
</reference>
<evidence type="ECO:0000313" key="2">
    <source>
        <dbReference type="EMBL" id="MEE2002423.1"/>
    </source>
</evidence>